<dbReference type="Proteomes" id="UP001152888">
    <property type="component" value="Unassembled WGS sequence"/>
</dbReference>
<evidence type="ECO:0000313" key="2">
    <source>
        <dbReference type="Proteomes" id="UP001152888"/>
    </source>
</evidence>
<name>A0A9P0LG68_ACAOB</name>
<dbReference type="AlphaFoldDB" id="A0A9P0LG68"/>
<proteinExistence type="predicted"/>
<protein>
    <submittedName>
        <fullName evidence="1">Uncharacterized protein</fullName>
    </submittedName>
</protein>
<sequence>MIYFFINIEAPCKRYTSNRSESFFLSCCSRSYLLT</sequence>
<organism evidence="1 2">
    <name type="scientific">Acanthoscelides obtectus</name>
    <name type="common">Bean weevil</name>
    <name type="synonym">Bruchus obtectus</name>
    <dbReference type="NCBI Taxonomy" id="200917"/>
    <lineage>
        <taxon>Eukaryota</taxon>
        <taxon>Metazoa</taxon>
        <taxon>Ecdysozoa</taxon>
        <taxon>Arthropoda</taxon>
        <taxon>Hexapoda</taxon>
        <taxon>Insecta</taxon>
        <taxon>Pterygota</taxon>
        <taxon>Neoptera</taxon>
        <taxon>Endopterygota</taxon>
        <taxon>Coleoptera</taxon>
        <taxon>Polyphaga</taxon>
        <taxon>Cucujiformia</taxon>
        <taxon>Chrysomeloidea</taxon>
        <taxon>Chrysomelidae</taxon>
        <taxon>Bruchinae</taxon>
        <taxon>Bruchini</taxon>
        <taxon>Acanthoscelides</taxon>
    </lineage>
</organism>
<comment type="caution">
    <text evidence="1">The sequence shown here is derived from an EMBL/GenBank/DDBJ whole genome shotgun (WGS) entry which is preliminary data.</text>
</comment>
<accession>A0A9P0LG68</accession>
<dbReference type="EMBL" id="CAKOFQ010007254">
    <property type="protein sequence ID" value="CAH1996203.1"/>
    <property type="molecule type" value="Genomic_DNA"/>
</dbReference>
<gene>
    <name evidence="1" type="ORF">ACAOBT_LOCUS23093</name>
</gene>
<keyword evidence="2" id="KW-1185">Reference proteome</keyword>
<evidence type="ECO:0000313" key="1">
    <source>
        <dbReference type="EMBL" id="CAH1996203.1"/>
    </source>
</evidence>
<reference evidence="1" key="1">
    <citation type="submission" date="2022-03" db="EMBL/GenBank/DDBJ databases">
        <authorList>
            <person name="Sayadi A."/>
        </authorList>
    </citation>
    <scope>NUCLEOTIDE SEQUENCE</scope>
</reference>